<evidence type="ECO:0000256" key="2">
    <source>
        <dbReference type="ARBA" id="ARBA00012254"/>
    </source>
</evidence>
<dbReference type="InterPro" id="IPR002376">
    <property type="entry name" value="Formyl_transf_N"/>
</dbReference>
<dbReference type="Pfam" id="PF00551">
    <property type="entry name" value="Formyl_trans_N"/>
    <property type="match status" value="1"/>
</dbReference>
<keyword evidence="12" id="KW-1185">Reference proteome</keyword>
<evidence type="ECO:0000256" key="6">
    <source>
        <dbReference type="ARBA" id="ARBA00041324"/>
    </source>
</evidence>
<gene>
    <name evidence="11" type="ORF">GPJ59_33295</name>
</gene>
<dbReference type="InterPro" id="IPR001555">
    <property type="entry name" value="GART_AS"/>
</dbReference>
<feature type="domain" description="Formyl transferase N-terminal" evidence="10">
    <location>
        <begin position="80"/>
        <end position="179"/>
    </location>
</feature>
<dbReference type="EMBL" id="WTFF01000433">
    <property type="protein sequence ID" value="MBW5486594.1"/>
    <property type="molecule type" value="Genomic_DNA"/>
</dbReference>
<evidence type="ECO:0000256" key="8">
    <source>
        <dbReference type="ARBA" id="ARBA00047664"/>
    </source>
</evidence>
<organism evidence="11 12">
    <name type="scientific">Streptomyces bambusae</name>
    <dbReference type="NCBI Taxonomy" id="1550616"/>
    <lineage>
        <taxon>Bacteria</taxon>
        <taxon>Bacillati</taxon>
        <taxon>Actinomycetota</taxon>
        <taxon>Actinomycetes</taxon>
        <taxon>Kitasatosporales</taxon>
        <taxon>Streptomycetaceae</taxon>
        <taxon>Streptomyces</taxon>
    </lineage>
</organism>
<accession>A0ABS6ZGM9</accession>
<reference evidence="11 12" key="1">
    <citation type="submission" date="2019-12" db="EMBL/GenBank/DDBJ databases">
        <title>Genome sequence of Streptomyces bambusae.</title>
        <authorList>
            <person name="Bansal K."/>
            <person name="Choksket S."/>
            <person name="Korpole S."/>
            <person name="Patil P.B."/>
        </authorList>
    </citation>
    <scope>NUCLEOTIDE SEQUENCE [LARGE SCALE GENOMIC DNA]</scope>
    <source>
        <strain evidence="11 12">SK60</strain>
    </source>
</reference>
<dbReference type="Gene3D" id="3.40.50.170">
    <property type="entry name" value="Formyl transferase, N-terminal domain"/>
    <property type="match status" value="1"/>
</dbReference>
<dbReference type="EC" id="2.1.2.2" evidence="2"/>
<evidence type="ECO:0000256" key="1">
    <source>
        <dbReference type="ARBA" id="ARBA00005054"/>
    </source>
</evidence>
<evidence type="ECO:0000256" key="3">
    <source>
        <dbReference type="ARBA" id="ARBA00022679"/>
    </source>
</evidence>
<evidence type="ECO:0000256" key="5">
    <source>
        <dbReference type="ARBA" id="ARBA00038440"/>
    </source>
</evidence>
<proteinExistence type="inferred from homology"/>
<keyword evidence="3" id="KW-0808">Transferase</keyword>
<comment type="caution">
    <text evidence="11">The sequence shown here is derived from an EMBL/GenBank/DDBJ whole genome shotgun (WGS) entry which is preliminary data.</text>
</comment>
<evidence type="ECO:0000259" key="10">
    <source>
        <dbReference type="Pfam" id="PF00551"/>
    </source>
</evidence>
<protein>
    <recommendedName>
        <fullName evidence="2">phosphoribosylglycinamide formyltransferase 1</fullName>
        <ecNumber evidence="2">2.1.2.2</ecNumber>
    </recommendedName>
    <alternativeName>
        <fullName evidence="7">5'-phosphoribosylglycinamide transformylase</fullName>
    </alternativeName>
    <alternativeName>
        <fullName evidence="6">GAR transformylase</fullName>
    </alternativeName>
</protein>
<feature type="region of interest" description="Disordered" evidence="9">
    <location>
        <begin position="53"/>
        <end position="72"/>
    </location>
</feature>
<sequence length="257" mass="26386">MIFVGDGALLRRAVVHAAAGGYPIDLVCSADPADAAGTAPHLFVATGPGTGSGSGPGFGSAPGASRSAGDGSGAGINAHADTLAAASTDGIVWSVNNRRIFRQPLLSRDLRLYNIHNGLLPQHRGLPSVAVLYALLRGETEYGATLHEVDAGIDTGRVLAERRFPVGPEDRYHEVMLRGIRACQALFEEHLPAVAAGRPAPAPAPDRAAGPPAYYGLRALAGLPGQVGHPAYARATDLGPFAAHAPEVAEAVRHLAA</sequence>
<comment type="catalytic activity">
    <reaction evidence="8">
        <text>N(1)-(5-phospho-beta-D-ribosyl)glycinamide + (6R)-10-formyltetrahydrofolate = N(2)-formyl-N(1)-(5-phospho-beta-D-ribosyl)glycinamide + (6S)-5,6,7,8-tetrahydrofolate + H(+)</text>
        <dbReference type="Rhea" id="RHEA:15053"/>
        <dbReference type="ChEBI" id="CHEBI:15378"/>
        <dbReference type="ChEBI" id="CHEBI:57453"/>
        <dbReference type="ChEBI" id="CHEBI:143788"/>
        <dbReference type="ChEBI" id="CHEBI:147286"/>
        <dbReference type="ChEBI" id="CHEBI:195366"/>
        <dbReference type="EC" id="2.1.2.2"/>
    </reaction>
</comment>
<evidence type="ECO:0000313" key="11">
    <source>
        <dbReference type="EMBL" id="MBW5486594.1"/>
    </source>
</evidence>
<evidence type="ECO:0000256" key="7">
    <source>
        <dbReference type="ARBA" id="ARBA00041682"/>
    </source>
</evidence>
<evidence type="ECO:0000256" key="9">
    <source>
        <dbReference type="SAM" id="MobiDB-lite"/>
    </source>
</evidence>
<dbReference type="PANTHER" id="PTHR43369">
    <property type="entry name" value="PHOSPHORIBOSYLGLYCINAMIDE FORMYLTRANSFERASE"/>
    <property type="match status" value="1"/>
</dbReference>
<dbReference type="SUPFAM" id="SSF53328">
    <property type="entry name" value="Formyltransferase"/>
    <property type="match status" value="1"/>
</dbReference>
<evidence type="ECO:0000313" key="12">
    <source>
        <dbReference type="Proteomes" id="UP000812013"/>
    </source>
</evidence>
<evidence type="ECO:0000256" key="4">
    <source>
        <dbReference type="ARBA" id="ARBA00022755"/>
    </source>
</evidence>
<comment type="pathway">
    <text evidence="1">Purine metabolism; IMP biosynthesis via de novo pathway; N(2)-formyl-N(1)-(5-phospho-D-ribosyl)glycinamide from N(1)-(5-phospho-D-ribosyl)glycinamide (10-formyl THF route): step 1/1.</text>
</comment>
<dbReference type="RefSeq" id="WP_219671655.1">
    <property type="nucleotide sequence ID" value="NZ_WTFF01000433.1"/>
</dbReference>
<comment type="similarity">
    <text evidence="5">Belongs to the GART family.</text>
</comment>
<dbReference type="InterPro" id="IPR036477">
    <property type="entry name" value="Formyl_transf_N_sf"/>
</dbReference>
<name>A0ABS6ZGM9_9ACTN</name>
<keyword evidence="4" id="KW-0658">Purine biosynthesis</keyword>
<dbReference type="Proteomes" id="UP000812013">
    <property type="component" value="Unassembled WGS sequence"/>
</dbReference>
<dbReference type="PROSITE" id="PS00373">
    <property type="entry name" value="GART"/>
    <property type="match status" value="1"/>
</dbReference>
<dbReference type="PANTHER" id="PTHR43369:SF2">
    <property type="entry name" value="PHOSPHORIBOSYLGLYCINAMIDE FORMYLTRANSFERASE"/>
    <property type="match status" value="1"/>
</dbReference>